<dbReference type="AlphaFoldDB" id="A0A1Y1YTU5"/>
<keyword evidence="4" id="KW-1185">Reference proteome</keyword>
<dbReference type="OrthoDB" id="9451547at2759"/>
<feature type="coiled-coil region" evidence="1">
    <location>
        <begin position="129"/>
        <end position="188"/>
    </location>
</feature>
<protein>
    <submittedName>
        <fullName evidence="3">Uncharacterized protein</fullName>
    </submittedName>
</protein>
<feature type="region of interest" description="Disordered" evidence="2">
    <location>
        <begin position="321"/>
        <end position="350"/>
    </location>
</feature>
<organism evidence="3 4">
    <name type="scientific">Basidiobolus meristosporus CBS 931.73</name>
    <dbReference type="NCBI Taxonomy" id="1314790"/>
    <lineage>
        <taxon>Eukaryota</taxon>
        <taxon>Fungi</taxon>
        <taxon>Fungi incertae sedis</taxon>
        <taxon>Zoopagomycota</taxon>
        <taxon>Entomophthoromycotina</taxon>
        <taxon>Basidiobolomycetes</taxon>
        <taxon>Basidiobolales</taxon>
        <taxon>Basidiobolaceae</taxon>
        <taxon>Basidiobolus</taxon>
    </lineage>
</organism>
<feature type="compositionally biased region" description="Low complexity" evidence="2">
    <location>
        <begin position="321"/>
        <end position="336"/>
    </location>
</feature>
<dbReference type="EMBL" id="MCFE01000073">
    <property type="protein sequence ID" value="ORY01147.1"/>
    <property type="molecule type" value="Genomic_DNA"/>
</dbReference>
<dbReference type="InParanoid" id="A0A1Y1YTU5"/>
<feature type="coiled-coil region" evidence="1">
    <location>
        <begin position="237"/>
        <end position="278"/>
    </location>
</feature>
<evidence type="ECO:0000256" key="1">
    <source>
        <dbReference type="SAM" id="Coils"/>
    </source>
</evidence>
<dbReference type="Proteomes" id="UP000193498">
    <property type="component" value="Unassembled WGS sequence"/>
</dbReference>
<evidence type="ECO:0000313" key="3">
    <source>
        <dbReference type="EMBL" id="ORY01147.1"/>
    </source>
</evidence>
<proteinExistence type="predicted"/>
<name>A0A1Y1YTU5_9FUNG</name>
<gene>
    <name evidence="3" type="ORF">K493DRAFT_298510</name>
</gene>
<accession>A0A1Y1YTU5</accession>
<keyword evidence="1" id="KW-0175">Coiled coil</keyword>
<evidence type="ECO:0000313" key="4">
    <source>
        <dbReference type="Proteomes" id="UP000193498"/>
    </source>
</evidence>
<dbReference type="STRING" id="1314790.A0A1Y1YTU5"/>
<sequence>MDALLALPVESPSSRPSPLISSGRFTKQEFQRLLREAYGLIMEKDRELTLAAKLRSMVIEENDILQEKYLELVEYIEQLNVPSEDPARSSGDLLKADYGVSPPPPPPAQLRLRSAFRRHTTHYDEERVIASLEQLNLDLQQKVDHAMDEKNGIRDKEERRITKLENEVEHLRRELELACQTIQRLEHRNHSLSMRYREDLPLRPPSQQSDRSVPVKPQSKIESSIGNETIDMLLSRVSSLEERNATIVTQKADLEQRLQSVLSQLEETTAQANTLEESTKDYAELESAFERQSMHVAELSQSVEDQGSWIQSIFTQFSPRSVPRVFSPRSPSRSSFLARSGYTPASSTRKRRTLLDELEYSWNSPSTSTPRTSNRLMTPRTIAHSGYITSTPIAENPSLGIFHSPESPLPLRNGYLQEAFDPIESGESSSEEDCPPRPAGPLSWLRKIVKSIIKSIFKWCRFLFFLCTAAAIAIYRGPNGDAL</sequence>
<feature type="region of interest" description="Disordered" evidence="2">
    <location>
        <begin position="200"/>
        <end position="221"/>
    </location>
</feature>
<evidence type="ECO:0000256" key="2">
    <source>
        <dbReference type="SAM" id="MobiDB-lite"/>
    </source>
</evidence>
<reference evidence="3 4" key="1">
    <citation type="submission" date="2016-07" db="EMBL/GenBank/DDBJ databases">
        <title>Pervasive Adenine N6-methylation of Active Genes in Fungi.</title>
        <authorList>
            <consortium name="DOE Joint Genome Institute"/>
            <person name="Mondo S.J."/>
            <person name="Dannebaum R.O."/>
            <person name="Kuo R.C."/>
            <person name="Labutti K."/>
            <person name="Haridas S."/>
            <person name="Kuo A."/>
            <person name="Salamov A."/>
            <person name="Ahrendt S.R."/>
            <person name="Lipzen A."/>
            <person name="Sullivan W."/>
            <person name="Andreopoulos W.B."/>
            <person name="Clum A."/>
            <person name="Lindquist E."/>
            <person name="Daum C."/>
            <person name="Ramamoorthy G.K."/>
            <person name="Gryganskyi A."/>
            <person name="Culley D."/>
            <person name="Magnuson J.K."/>
            <person name="James T.Y."/>
            <person name="O'Malley M.A."/>
            <person name="Stajich J.E."/>
            <person name="Spatafora J.W."/>
            <person name="Visel A."/>
            <person name="Grigoriev I.V."/>
        </authorList>
    </citation>
    <scope>NUCLEOTIDE SEQUENCE [LARGE SCALE GENOMIC DNA]</scope>
    <source>
        <strain evidence="3 4">CBS 931.73</strain>
    </source>
</reference>
<comment type="caution">
    <text evidence="3">The sequence shown here is derived from an EMBL/GenBank/DDBJ whole genome shotgun (WGS) entry which is preliminary data.</text>
</comment>